<dbReference type="EMBL" id="FQUX01000006">
    <property type="protein sequence ID" value="SHF71587.1"/>
    <property type="molecule type" value="Genomic_DNA"/>
</dbReference>
<feature type="transmembrane region" description="Helical" evidence="1">
    <location>
        <begin position="462"/>
        <end position="483"/>
    </location>
</feature>
<dbReference type="GO" id="GO:0004553">
    <property type="term" value="F:hydrolase activity, hydrolyzing O-glycosyl compounds"/>
    <property type="evidence" value="ECO:0007669"/>
    <property type="project" value="UniProtKB-ARBA"/>
</dbReference>
<keyword evidence="3" id="KW-1185">Reference proteome</keyword>
<evidence type="ECO:0000313" key="3">
    <source>
        <dbReference type="Proteomes" id="UP000184406"/>
    </source>
</evidence>
<dbReference type="AlphaFoldDB" id="A0A1M5DX75"/>
<dbReference type="SUPFAM" id="SSF49899">
    <property type="entry name" value="Concanavalin A-like lectins/glucanases"/>
    <property type="match status" value="1"/>
</dbReference>
<organism evidence="2 3">
    <name type="scientific">Arenibacter palladensis</name>
    <dbReference type="NCBI Taxonomy" id="237373"/>
    <lineage>
        <taxon>Bacteria</taxon>
        <taxon>Pseudomonadati</taxon>
        <taxon>Bacteroidota</taxon>
        <taxon>Flavobacteriia</taxon>
        <taxon>Flavobacteriales</taxon>
        <taxon>Flavobacteriaceae</taxon>
        <taxon>Arenibacter</taxon>
    </lineage>
</organism>
<dbReference type="Gene3D" id="2.60.120.200">
    <property type="match status" value="1"/>
</dbReference>
<evidence type="ECO:0000313" key="2">
    <source>
        <dbReference type="EMBL" id="SHF71587.1"/>
    </source>
</evidence>
<dbReference type="InterPro" id="IPR013320">
    <property type="entry name" value="ConA-like_dom_sf"/>
</dbReference>
<dbReference type="PANTHER" id="PTHR35807">
    <property type="entry name" value="TRANSCRIPTIONAL REGULATOR REDD-RELATED"/>
    <property type="match status" value="1"/>
</dbReference>
<dbReference type="GO" id="GO:0006355">
    <property type="term" value="P:regulation of DNA-templated transcription"/>
    <property type="evidence" value="ECO:0007669"/>
    <property type="project" value="TreeGrafter"/>
</dbReference>
<dbReference type="GO" id="GO:0005975">
    <property type="term" value="P:carbohydrate metabolic process"/>
    <property type="evidence" value="ECO:0007669"/>
    <property type="project" value="UniProtKB-ARBA"/>
</dbReference>
<proteinExistence type="predicted"/>
<reference evidence="3" key="1">
    <citation type="submission" date="2016-11" db="EMBL/GenBank/DDBJ databases">
        <authorList>
            <person name="Varghese N."/>
            <person name="Submissions S."/>
        </authorList>
    </citation>
    <scope>NUCLEOTIDE SEQUENCE [LARGE SCALE GENOMIC DNA]</scope>
    <source>
        <strain evidence="3">DSM 17539</strain>
    </source>
</reference>
<protein>
    <submittedName>
        <fullName evidence="2">Concanavalin A-like lectin/glucanases superfamily protein</fullName>
    </submittedName>
</protein>
<gene>
    <name evidence="2" type="ORF">SAMN03080594_106278</name>
</gene>
<dbReference type="GO" id="GO:0003677">
    <property type="term" value="F:DNA binding"/>
    <property type="evidence" value="ECO:0007669"/>
    <property type="project" value="TreeGrafter"/>
</dbReference>
<dbReference type="Pfam" id="PF13385">
    <property type="entry name" value="Laminin_G_3"/>
    <property type="match status" value="1"/>
</dbReference>
<sequence>MLFLLLLLKVGTAQEFQLLSEEEKWNIRLHSHILIDIDQITSDNLPVLLSGKTSIALYISDYQENYDTLLEQLLEKNDSLILVTDNIINKDFLSKSWAPQIPMQEVETIPLDNPSRYEDAFKFDTTKELGLVRVLDREFLRDTVLENIWKRSGKMPNFLHIDPEFFPNADSLVFDLNKKSRVFGTVRSKSGLLNEVSFKNHRNLIVNGHFSLPIDLNENLPVFIPHKAGYYFSPDIIYTTPENSGNLKEFIGFPLDFEYGLTDHFTFSPTIKNATRKNDKELIVNNVKIQEDKVHGKVGYFDEGAYVDAGLDSRTALEGSFTILAWVKPTVLTNNNSILGKGDNFVLKLHEGLLTFTMADIKDYISQTSPVPLNEWTHVGLVHSKVNNELSFFVNGKQTDKIKLIEDYDTSDYNIVIGSNLWQEFFIGYLTNIKIWKRELNAHEIAKAYQKIEVNDTSKSSLYVKIVIAITAILLFFLVLKYWKKGKIRAKLMPVPEVPVKALPNRDHKSLVNAAERILCFGSLRIINSQGVDIAKKLSPKLKQLFVIVLLNSIGDKDGINTKKLTEALWPGMSPKSAKNTRGTNIQNLRAILSEAKEMNLTFRDKSWYLEIGKNCFCDYQEVLIYLNDLGKDGVTVAYLEEQLPKLFFILKADRFFVNMSDSWLDPIVENMSNRIIEFCYDISKILDLDKHSALMYDLASVMYIYDDLNEHALQIKLQILIRQGKLSLAHTAYDNFAKLYEKIYGELYTVKFEDMVVNNPS</sequence>
<keyword evidence="1" id="KW-1133">Transmembrane helix</keyword>
<keyword evidence="1" id="KW-0812">Transmembrane</keyword>
<accession>A0A1M5DX75</accession>
<dbReference type="Proteomes" id="UP000184406">
    <property type="component" value="Unassembled WGS sequence"/>
</dbReference>
<dbReference type="GO" id="GO:0030246">
    <property type="term" value="F:carbohydrate binding"/>
    <property type="evidence" value="ECO:0007669"/>
    <property type="project" value="UniProtKB-KW"/>
</dbReference>
<dbReference type="InterPro" id="IPR051677">
    <property type="entry name" value="AfsR-DnrI-RedD_regulator"/>
</dbReference>
<name>A0A1M5DX75_9FLAO</name>
<dbReference type="PANTHER" id="PTHR35807:SF1">
    <property type="entry name" value="TRANSCRIPTIONAL REGULATOR REDD"/>
    <property type="match status" value="1"/>
</dbReference>
<keyword evidence="2" id="KW-0430">Lectin</keyword>
<evidence type="ECO:0000256" key="1">
    <source>
        <dbReference type="SAM" id="Phobius"/>
    </source>
</evidence>
<keyword evidence="1" id="KW-0472">Membrane</keyword>